<name>E6U683_ETHHY</name>
<feature type="domain" description="HD-GYP" evidence="1">
    <location>
        <begin position="209"/>
        <end position="421"/>
    </location>
</feature>
<dbReference type="eggNOG" id="COG2203">
    <property type="taxonomic scope" value="Bacteria"/>
</dbReference>
<dbReference type="InterPro" id="IPR037522">
    <property type="entry name" value="HD_GYP_dom"/>
</dbReference>
<dbReference type="InterPro" id="IPR029016">
    <property type="entry name" value="GAF-like_dom_sf"/>
</dbReference>
<dbReference type="Pfam" id="PF13487">
    <property type="entry name" value="HD_5"/>
    <property type="match status" value="1"/>
</dbReference>
<dbReference type="HOGENOM" id="CLU_000445_92_13_9"/>
<keyword evidence="2" id="KW-0378">Hydrolase</keyword>
<dbReference type="SUPFAM" id="SSF109604">
    <property type="entry name" value="HD-domain/PDEase-like"/>
    <property type="match status" value="1"/>
</dbReference>
<accession>E6U683</accession>
<reference evidence="2 3" key="1">
    <citation type="submission" date="2010-12" db="EMBL/GenBank/DDBJ databases">
        <title>Complete sequence of Ethanoligenens harbinense YUAN-3.</title>
        <authorList>
            <person name="Lucas S."/>
            <person name="Copeland A."/>
            <person name="Lapidus A."/>
            <person name="Cheng J.-F."/>
            <person name="Bruce D."/>
            <person name="Goodwin L."/>
            <person name="Pitluck S."/>
            <person name="Chertkov O."/>
            <person name="Misra M."/>
            <person name="Detter J.C."/>
            <person name="Han C."/>
            <person name="Tapia R."/>
            <person name="Land M."/>
            <person name="Hauser L."/>
            <person name="Jeffries C."/>
            <person name="Kyrpides N."/>
            <person name="Ivanova N."/>
            <person name="Mikhailova N."/>
            <person name="Wang A."/>
            <person name="Mouttaki H."/>
            <person name="He Z."/>
            <person name="Zhou J."/>
            <person name="Hemme C.L."/>
            <person name="Woyke T."/>
        </authorList>
    </citation>
    <scope>NUCLEOTIDE SEQUENCE [LARGE SCALE GENOMIC DNA]</scope>
    <source>
        <strain evidence="3">DSM 18485 / JCM 12961 / CGMCC 1.5033 / YUAN-3</strain>
    </source>
</reference>
<dbReference type="AlphaFoldDB" id="E6U683"/>
<dbReference type="STRING" id="663278.Ethha_1310"/>
<evidence type="ECO:0000313" key="2">
    <source>
        <dbReference type="EMBL" id="ADU26850.1"/>
    </source>
</evidence>
<dbReference type="Pfam" id="PF13185">
    <property type="entry name" value="GAF_2"/>
    <property type="match status" value="1"/>
</dbReference>
<dbReference type="PANTHER" id="PTHR45228:SF5">
    <property type="entry name" value="CYCLIC DI-GMP PHOSPHODIESTERASE VC_1348-RELATED"/>
    <property type="match status" value="1"/>
</dbReference>
<organism evidence="2 3">
    <name type="scientific">Ethanoligenens harbinense (strain DSM 18485 / JCM 12961 / CGMCC 1.5033 / YUAN-3)</name>
    <dbReference type="NCBI Taxonomy" id="663278"/>
    <lineage>
        <taxon>Bacteria</taxon>
        <taxon>Bacillati</taxon>
        <taxon>Bacillota</taxon>
        <taxon>Clostridia</taxon>
        <taxon>Eubacteriales</taxon>
        <taxon>Oscillospiraceae</taxon>
        <taxon>Ethanoligenens</taxon>
    </lineage>
</organism>
<dbReference type="eggNOG" id="COG3437">
    <property type="taxonomic scope" value="Bacteria"/>
</dbReference>
<dbReference type="EMBL" id="CP002400">
    <property type="protein sequence ID" value="ADU26850.1"/>
    <property type="molecule type" value="Genomic_DNA"/>
</dbReference>
<dbReference type="InterPro" id="IPR003607">
    <property type="entry name" value="HD/PDEase_dom"/>
</dbReference>
<dbReference type="Gene3D" id="1.10.3210.10">
    <property type="entry name" value="Hypothetical protein af1432"/>
    <property type="match status" value="1"/>
</dbReference>
<dbReference type="Proteomes" id="UP000001551">
    <property type="component" value="Chromosome"/>
</dbReference>
<dbReference type="KEGG" id="eha:Ethha_1310"/>
<protein>
    <submittedName>
        <fullName evidence="2">Metal dependent phosphohydrolase</fullName>
    </submittedName>
</protein>
<dbReference type="PANTHER" id="PTHR45228">
    <property type="entry name" value="CYCLIC DI-GMP PHOSPHODIESTERASE TM_0186-RELATED"/>
    <property type="match status" value="1"/>
</dbReference>
<dbReference type="SUPFAM" id="SSF55781">
    <property type="entry name" value="GAF domain-like"/>
    <property type="match status" value="1"/>
</dbReference>
<dbReference type="InterPro" id="IPR003018">
    <property type="entry name" value="GAF"/>
</dbReference>
<evidence type="ECO:0000259" key="1">
    <source>
        <dbReference type="PROSITE" id="PS51832"/>
    </source>
</evidence>
<dbReference type="SMART" id="SM00471">
    <property type="entry name" value="HDc"/>
    <property type="match status" value="1"/>
</dbReference>
<dbReference type="Gene3D" id="3.30.450.40">
    <property type="match status" value="1"/>
</dbReference>
<dbReference type="RefSeq" id="WP_013485205.1">
    <property type="nucleotide sequence ID" value="NC_014828.1"/>
</dbReference>
<keyword evidence="3" id="KW-1185">Reference proteome</keyword>
<dbReference type="CDD" id="cd00077">
    <property type="entry name" value="HDc"/>
    <property type="match status" value="1"/>
</dbReference>
<dbReference type="PROSITE" id="PS51832">
    <property type="entry name" value="HD_GYP"/>
    <property type="match status" value="1"/>
</dbReference>
<dbReference type="SMART" id="SM00065">
    <property type="entry name" value="GAF"/>
    <property type="match status" value="1"/>
</dbReference>
<dbReference type="GO" id="GO:0016787">
    <property type="term" value="F:hydrolase activity"/>
    <property type="evidence" value="ECO:0007669"/>
    <property type="project" value="UniProtKB-KW"/>
</dbReference>
<proteinExistence type="predicted"/>
<evidence type="ECO:0000313" key="3">
    <source>
        <dbReference type="Proteomes" id="UP000001551"/>
    </source>
</evidence>
<dbReference type="InterPro" id="IPR052020">
    <property type="entry name" value="Cyclic_di-GMP/3'3'-cGAMP_PDE"/>
</dbReference>
<sequence length="423" mass="48406">MQKEKAARNVLQGENLRRYPADSSIKNTEALFADGDWTDRADCWRNIIPLLEGLNRNVSFKETLDYIFNTFRAYIPYTHIGVALLDGKVIRGTYVATSPEHAGLAQKLRGYATDIRTTSLYQVIQSGQVRVINDLEAYLEGKPLRPYNRFLLEAGVRSSITFPLMQNEVPIGLVFFSSIQKNVYTAPHVQFLQILAGSLMFALERGILLENMVLTSTLSLAALTEERDVETGEHLLRIKRYSRLLAELLYQNKRFQTILDFKFIGDIERFSPLHDIGKVAIRDEILLKPGKLTPEEYRIMQTHTVYGAKVLRMADAKLKNWGRSMYRMGIEIAESHHEKWDGSGYPYGLNGEKIPLSARIVAVCDVFDALMSPRVYKRAYSFDETFEIMRKESAQHFDPVIFELFDKNKEAFRNLSNELPGNA</sequence>
<gene>
    <name evidence="2" type="ordered locus">Ethha_1310</name>
</gene>